<protein>
    <recommendedName>
        <fullName evidence="3">SMI1/KNR4 family protein</fullName>
    </recommendedName>
</protein>
<evidence type="ECO:0000313" key="2">
    <source>
        <dbReference type="Proteomes" id="UP000652691"/>
    </source>
</evidence>
<dbReference type="AlphaFoldDB" id="A0ABD0A4H0"/>
<reference evidence="1 2" key="1">
    <citation type="journal article" date="2014" name="Int. J. Syst. Evol. Microbiol.">
        <title>Complete genome sequence of Corynebacterium casei LMG S-19264T (=DSM 44701T), isolated from a smear-ripened cheese.</title>
        <authorList>
            <consortium name="US DOE Joint Genome Institute (JGI-PGF)"/>
            <person name="Walter F."/>
            <person name="Albersmeier A."/>
            <person name="Kalinowski J."/>
            <person name="Ruckert C."/>
        </authorList>
    </citation>
    <scope>NUCLEOTIDE SEQUENCE [LARGE SCALE GENOMIC DNA]</scope>
    <source>
        <strain evidence="1 2">CCM 8635</strain>
    </source>
</reference>
<sequence length="160" mass="18578">MQGREKMAISLKLIDYLKGKGWWHDEESDSYRNELISYGLNPSSDIFSFYLHAEGLPNFPTTKGELIQLAWFLLNTNYKRNSESLRAALNISKDFLFLDSFEGGGGYLYNCKNECVYEYKVSEVKKNSNNIVMIKQWANFNIFLEFLFLQQHPESASTLT</sequence>
<evidence type="ECO:0000313" key="1">
    <source>
        <dbReference type="EMBL" id="GGH28030.1"/>
    </source>
</evidence>
<organism evidence="1 2">
    <name type="scientific">Acinetobacter courvalinii</name>
    <dbReference type="NCBI Taxonomy" id="280147"/>
    <lineage>
        <taxon>Bacteria</taxon>
        <taxon>Pseudomonadati</taxon>
        <taxon>Pseudomonadota</taxon>
        <taxon>Gammaproteobacteria</taxon>
        <taxon>Moraxellales</taxon>
        <taxon>Moraxellaceae</taxon>
        <taxon>Acinetobacter</taxon>
    </lineage>
</organism>
<dbReference type="EMBL" id="BMDA01000001">
    <property type="protein sequence ID" value="GGH28030.1"/>
    <property type="molecule type" value="Genomic_DNA"/>
</dbReference>
<comment type="caution">
    <text evidence="1">The sequence shown here is derived from an EMBL/GenBank/DDBJ whole genome shotgun (WGS) entry which is preliminary data.</text>
</comment>
<accession>A0ABD0A4H0</accession>
<dbReference type="Proteomes" id="UP000652691">
    <property type="component" value="Unassembled WGS sequence"/>
</dbReference>
<name>A0ABD0A4H0_9GAMM</name>
<gene>
    <name evidence="1" type="ORF">GCM10007354_06500</name>
</gene>
<evidence type="ECO:0008006" key="3">
    <source>
        <dbReference type="Google" id="ProtNLM"/>
    </source>
</evidence>
<proteinExistence type="predicted"/>